<evidence type="ECO:0000256" key="2">
    <source>
        <dbReference type="SAM" id="Phobius"/>
    </source>
</evidence>
<feature type="transmembrane region" description="Helical" evidence="2">
    <location>
        <begin position="581"/>
        <end position="612"/>
    </location>
</feature>
<organism evidence="3">
    <name type="scientific">marine sediment metagenome</name>
    <dbReference type="NCBI Taxonomy" id="412755"/>
    <lineage>
        <taxon>unclassified sequences</taxon>
        <taxon>metagenomes</taxon>
        <taxon>ecological metagenomes</taxon>
    </lineage>
</organism>
<keyword evidence="2" id="KW-1133">Transmembrane helix</keyword>
<dbReference type="SUPFAM" id="SSF82866">
    <property type="entry name" value="Multidrug efflux transporter AcrB transmembrane domain"/>
    <property type="match status" value="2"/>
</dbReference>
<dbReference type="Pfam" id="PF00873">
    <property type="entry name" value="ACR_tran"/>
    <property type="match status" value="1"/>
</dbReference>
<feature type="region of interest" description="Disordered" evidence="1">
    <location>
        <begin position="631"/>
        <end position="667"/>
    </location>
</feature>
<dbReference type="GO" id="GO:0042910">
    <property type="term" value="F:xenobiotic transmembrane transporter activity"/>
    <property type="evidence" value="ECO:0007669"/>
    <property type="project" value="TreeGrafter"/>
</dbReference>
<comment type="caution">
    <text evidence="3">The sequence shown here is derived from an EMBL/GenBank/DDBJ whole genome shotgun (WGS) entry which is preliminary data.</text>
</comment>
<dbReference type="Gene3D" id="1.20.1640.10">
    <property type="entry name" value="Multidrug efflux transporter AcrB transmembrane domain"/>
    <property type="match status" value="2"/>
</dbReference>
<feature type="transmembrane region" description="Helical" evidence="2">
    <location>
        <begin position="102"/>
        <end position="121"/>
    </location>
</feature>
<feature type="transmembrane region" description="Helical" evidence="2">
    <location>
        <begin position="12"/>
        <end position="30"/>
    </location>
</feature>
<feature type="transmembrane region" description="Helical" evidence="2">
    <location>
        <begin position="505"/>
        <end position="532"/>
    </location>
</feature>
<feature type="compositionally biased region" description="Polar residues" evidence="1">
    <location>
        <begin position="641"/>
        <end position="660"/>
    </location>
</feature>
<dbReference type="GO" id="GO:0005886">
    <property type="term" value="C:plasma membrane"/>
    <property type="evidence" value="ECO:0007669"/>
    <property type="project" value="TreeGrafter"/>
</dbReference>
<dbReference type="InterPro" id="IPR001036">
    <property type="entry name" value="Acrflvin-R"/>
</dbReference>
<dbReference type="EMBL" id="LAZR01018752">
    <property type="protein sequence ID" value="KKL95143.1"/>
    <property type="molecule type" value="Genomic_DNA"/>
</dbReference>
<dbReference type="AlphaFoldDB" id="A0A0F9G8T7"/>
<dbReference type="SUPFAM" id="SSF82714">
    <property type="entry name" value="Multidrug efflux transporter AcrB TolC docking domain, DN and DC subdomains"/>
    <property type="match status" value="1"/>
</dbReference>
<feature type="transmembrane region" description="Helical" evidence="2">
    <location>
        <begin position="481"/>
        <end position="499"/>
    </location>
</feature>
<proteinExistence type="predicted"/>
<dbReference type="PANTHER" id="PTHR32063:SF4">
    <property type="entry name" value="SLR6043 PROTEIN"/>
    <property type="match status" value="1"/>
</dbReference>
<evidence type="ECO:0000313" key="3">
    <source>
        <dbReference type="EMBL" id="KKL95143.1"/>
    </source>
</evidence>
<accession>A0A0F9G8T7</accession>
<keyword evidence="2" id="KW-0812">Transmembrane</keyword>
<dbReference type="InterPro" id="IPR027463">
    <property type="entry name" value="AcrB_DN_DC_subdom"/>
</dbReference>
<dbReference type="PANTHER" id="PTHR32063">
    <property type="match status" value="1"/>
</dbReference>
<feature type="transmembrane region" description="Helical" evidence="2">
    <location>
        <begin position="452"/>
        <end position="469"/>
    </location>
</feature>
<sequence length="667" mass="72792">MVFDATSEVRGPIVIGTTIVLLVFIPLFALPGLAGRLFQPLAIAYIVSILASMVVSLTVTPVMAFYLLPRMKRMEHTKDSFILRWCKSLALRCYNLTFPRPLVVLSICAVLVVAAGIRVATMGSEFLPSFNEGTATVNVMANPGISLIESDRLGTRAELLILSIPEVKSTGRRTGRAEQDEHAEGVHYSEIDVDFWTHEEIRQPEEHITYTGRQAPSALRPRQVVLAEIRKKLAELPGVSSNVGQPISHRIDHLESGVRAAIVVKVFGPDLRELRRLAQQIRGAMDGLQGVVDLQVEQQVLIPQVRIRVNADNAARYGFRVGDLIETLETAMNGAIVSHVIDGIKQFGLVVMLDERWRGQLDVLGNLRLISPSGAVVLLSDVADISEVPGPNQVVRENTQRRIVISCNVQGRDLGSTATAIRKSIDMDVVFPEGYSLRLEGQFESQQQATRIMVVLGLLSLFVMFGILYSHFSSGVMAVQVMLNIPEAFIGSVLALWLSGEQFSVASLVGFISLCGISSRNGVLMISHYLHLMREEGMEFGKEMIIRGSQERVAPVIMTALTTGLGLIPLTLAAGQPGKEILYPVAVVVIGGLITTTILDFFVAPTVFLKFARKASARLMNKDKAQDLLSDTAAPAIPQSLPDSYTQPPATQTNESSQEPPLTGDDE</sequence>
<keyword evidence="2" id="KW-0472">Membrane</keyword>
<dbReference type="Gene3D" id="3.30.70.1430">
    <property type="entry name" value="Multidrug efflux transporter AcrB pore domain"/>
    <property type="match status" value="1"/>
</dbReference>
<evidence type="ECO:0000256" key="1">
    <source>
        <dbReference type="SAM" id="MobiDB-lite"/>
    </source>
</evidence>
<feature type="transmembrane region" description="Helical" evidence="2">
    <location>
        <begin position="553"/>
        <end position="575"/>
    </location>
</feature>
<dbReference type="PRINTS" id="PR00702">
    <property type="entry name" value="ACRIFLAVINRP"/>
</dbReference>
<feature type="transmembrane region" description="Helical" evidence="2">
    <location>
        <begin position="42"/>
        <end position="68"/>
    </location>
</feature>
<reference evidence="3" key="1">
    <citation type="journal article" date="2015" name="Nature">
        <title>Complex archaea that bridge the gap between prokaryotes and eukaryotes.</title>
        <authorList>
            <person name="Spang A."/>
            <person name="Saw J.H."/>
            <person name="Jorgensen S.L."/>
            <person name="Zaremba-Niedzwiedzka K."/>
            <person name="Martijn J."/>
            <person name="Lind A.E."/>
            <person name="van Eijk R."/>
            <person name="Schleper C."/>
            <person name="Guy L."/>
            <person name="Ettema T.J."/>
        </authorList>
    </citation>
    <scope>NUCLEOTIDE SEQUENCE</scope>
</reference>
<gene>
    <name evidence="3" type="ORF">LCGC14_1857580</name>
</gene>
<dbReference type="Gene3D" id="3.30.2090.10">
    <property type="entry name" value="Multidrug efflux transporter AcrB TolC docking domain, DN and DC subdomains"/>
    <property type="match status" value="1"/>
</dbReference>
<dbReference type="Gene3D" id="3.30.70.1440">
    <property type="entry name" value="Multidrug efflux transporter AcrB pore domain"/>
    <property type="match status" value="1"/>
</dbReference>
<protein>
    <submittedName>
        <fullName evidence="3">Uncharacterized protein</fullName>
    </submittedName>
</protein>
<name>A0A0F9G8T7_9ZZZZ</name>